<evidence type="ECO:0000313" key="3">
    <source>
        <dbReference type="Proteomes" id="UP001172673"/>
    </source>
</evidence>
<feature type="transmembrane region" description="Helical" evidence="1">
    <location>
        <begin position="158"/>
        <end position="178"/>
    </location>
</feature>
<keyword evidence="1" id="KW-1133">Transmembrane helix</keyword>
<evidence type="ECO:0000256" key="1">
    <source>
        <dbReference type="SAM" id="Phobius"/>
    </source>
</evidence>
<proteinExistence type="predicted"/>
<feature type="transmembrane region" description="Helical" evidence="1">
    <location>
        <begin position="87"/>
        <end position="109"/>
    </location>
</feature>
<name>A0AA39CG34_9EURO</name>
<dbReference type="EMBL" id="JAPDRK010000013">
    <property type="protein sequence ID" value="KAJ9606850.1"/>
    <property type="molecule type" value="Genomic_DNA"/>
</dbReference>
<keyword evidence="1" id="KW-0812">Transmembrane</keyword>
<dbReference type="Proteomes" id="UP001172673">
    <property type="component" value="Unassembled WGS sequence"/>
</dbReference>
<protein>
    <submittedName>
        <fullName evidence="2">Uncharacterized protein</fullName>
    </submittedName>
</protein>
<gene>
    <name evidence="2" type="ORF">H2200_008860</name>
</gene>
<keyword evidence="1" id="KW-0472">Membrane</keyword>
<accession>A0AA39CG34</accession>
<feature type="transmembrane region" description="Helical" evidence="1">
    <location>
        <begin position="45"/>
        <end position="66"/>
    </location>
</feature>
<keyword evidence="3" id="KW-1185">Reference proteome</keyword>
<evidence type="ECO:0000313" key="2">
    <source>
        <dbReference type="EMBL" id="KAJ9606850.1"/>
    </source>
</evidence>
<dbReference type="AlphaFoldDB" id="A0AA39CG34"/>
<feature type="transmembrane region" description="Helical" evidence="1">
    <location>
        <begin position="115"/>
        <end position="137"/>
    </location>
</feature>
<reference evidence="2" key="1">
    <citation type="submission" date="2022-10" db="EMBL/GenBank/DDBJ databases">
        <title>Culturing micro-colonial fungi from biological soil crusts in the Mojave desert and describing Neophaeococcomyces mojavensis, and introducing the new genera and species Taxawa tesnikishii.</title>
        <authorList>
            <person name="Kurbessoian T."/>
            <person name="Stajich J.E."/>
        </authorList>
    </citation>
    <scope>NUCLEOTIDE SEQUENCE</scope>
    <source>
        <strain evidence="2">TK_41</strain>
    </source>
</reference>
<organism evidence="2 3">
    <name type="scientific">Cladophialophora chaetospira</name>
    <dbReference type="NCBI Taxonomy" id="386627"/>
    <lineage>
        <taxon>Eukaryota</taxon>
        <taxon>Fungi</taxon>
        <taxon>Dikarya</taxon>
        <taxon>Ascomycota</taxon>
        <taxon>Pezizomycotina</taxon>
        <taxon>Eurotiomycetes</taxon>
        <taxon>Chaetothyriomycetidae</taxon>
        <taxon>Chaetothyriales</taxon>
        <taxon>Herpotrichiellaceae</taxon>
        <taxon>Cladophialophora</taxon>
    </lineage>
</organism>
<sequence>MAPKPKKFYTDMASVLIPLATFAGGLTLATQFIIQCPGSRLEALLALASQLFLVAPFVLLSVYLLLYQYDDNEFQEGWQHGLVAGQFCVAGIMLCAGLMLLASALFVAQLGARGIGIWGIVLLSVVVGILVFCGLVISCAPRTKELPFKDHHYSPQGVFCFLVVWVTEVIFVLFLLIFGGRIAERACIARGCSVDNIGNATKKEAAMKCLREQNIGISAPSPIQMFMNVTMVCDGDSYANCLNIPIAVFNGTAL</sequence>
<comment type="caution">
    <text evidence="2">The sequence shown here is derived from an EMBL/GenBank/DDBJ whole genome shotgun (WGS) entry which is preliminary data.</text>
</comment>